<sequence length="516" mass="58625">MWTTPIKLIIWDLDDTLWRGTLADGDAVSLYAQRAEMVRAFNARGVVSSICSKNDLETARETLVGLGLWDEFVFPHIAFTPKPAAIEAIIEDMQLRPANVLFVDDNALNLAEVRHFLPEIQTLDITRADADDQLAGLLSLQAGTRSRVDDYRMLERKRRDRAAAGPLSNEDFLRSCGIRACAPHMMDNLDFADRIVELINRSNQLNYTGSRAAQGDLERDIIDLVGFDSWSIFAWDNYGRYGLVGFAMVDRATERLAHFTFSCRVMHMGLEEYALDKVREKWPAIDTSAWDGRFSRTAPDWIEDCSFHEPEVRAQLLAEQLPTAAPDPAIRIMFDCQSGGIAHFSRFRPAIEFDNHPRLFALRMMTDGSHETQHFPPLLVYGATVDYLDVRWPGQWHLIDIGLYETCVIRTCIFLLERGLRMLVVLPPEDAPEDKWRVGLNHTPERTRRFNALWRKAARENPGNIWVLDLAHLIERDDEMADVTHYHAGLLNKIAGQMDCWVEQVALGGTAEAEAA</sequence>
<dbReference type="PROSITE" id="PS00290">
    <property type="entry name" value="IG_MHC"/>
    <property type="match status" value="1"/>
</dbReference>
<dbReference type="AlphaFoldDB" id="A0A2K8MKS4"/>
<gene>
    <name evidence="1" type="ORF">CVN68_07780</name>
</gene>
<evidence type="ECO:0008006" key="3">
    <source>
        <dbReference type="Google" id="ProtNLM"/>
    </source>
</evidence>
<dbReference type="Gene3D" id="3.40.50.1000">
    <property type="entry name" value="HAD superfamily/HAD-like"/>
    <property type="match status" value="1"/>
</dbReference>
<dbReference type="KEGG" id="sphc:CVN68_07780"/>
<organism evidence="1 2">
    <name type="scientific">Sphingomonas psychrotolerans</name>
    <dbReference type="NCBI Taxonomy" id="1327635"/>
    <lineage>
        <taxon>Bacteria</taxon>
        <taxon>Pseudomonadati</taxon>
        <taxon>Pseudomonadota</taxon>
        <taxon>Alphaproteobacteria</taxon>
        <taxon>Sphingomonadales</taxon>
        <taxon>Sphingomonadaceae</taxon>
        <taxon>Sphingomonas</taxon>
    </lineage>
</organism>
<dbReference type="RefSeq" id="WP_100284279.1">
    <property type="nucleotide sequence ID" value="NZ_CP024923.1"/>
</dbReference>
<reference evidence="1 2" key="1">
    <citation type="submission" date="2017-11" db="EMBL/GenBank/DDBJ databases">
        <title>Complete genome sequence of Sphingomonas sp. Strain Cra20, a psychrotolerant potential plant growth promoting rhizobacteria.</title>
        <authorList>
            <person name="Luo Y."/>
        </authorList>
    </citation>
    <scope>NUCLEOTIDE SEQUENCE [LARGE SCALE GENOMIC DNA]</scope>
    <source>
        <strain evidence="1 2">Cra20</strain>
    </source>
</reference>
<dbReference type="EMBL" id="CP024923">
    <property type="protein sequence ID" value="ATY34492.1"/>
    <property type="molecule type" value="Genomic_DNA"/>
</dbReference>
<protein>
    <recommendedName>
        <fullName evidence="3">HAD-IIIC family phosphatase</fullName>
    </recommendedName>
</protein>
<evidence type="ECO:0000313" key="1">
    <source>
        <dbReference type="EMBL" id="ATY34492.1"/>
    </source>
</evidence>
<evidence type="ECO:0000313" key="2">
    <source>
        <dbReference type="Proteomes" id="UP000229081"/>
    </source>
</evidence>
<proteinExistence type="predicted"/>
<dbReference type="Proteomes" id="UP000229081">
    <property type="component" value="Chromosome"/>
</dbReference>
<dbReference type="InterPro" id="IPR023214">
    <property type="entry name" value="HAD_sf"/>
</dbReference>
<dbReference type="InterPro" id="IPR003006">
    <property type="entry name" value="Ig/MHC_CS"/>
</dbReference>
<dbReference type="InterPro" id="IPR036412">
    <property type="entry name" value="HAD-like_sf"/>
</dbReference>
<keyword evidence="2" id="KW-1185">Reference proteome</keyword>
<dbReference type="OrthoDB" id="323926at2"/>
<dbReference type="SUPFAM" id="SSF56784">
    <property type="entry name" value="HAD-like"/>
    <property type="match status" value="1"/>
</dbReference>
<accession>A0A2K8MKS4</accession>
<name>A0A2K8MKS4_9SPHN</name>